<evidence type="ECO:0000313" key="1">
    <source>
        <dbReference type="EMBL" id="CAG8525804.1"/>
    </source>
</evidence>
<reference evidence="1" key="1">
    <citation type="submission" date="2021-06" db="EMBL/GenBank/DDBJ databases">
        <authorList>
            <person name="Kallberg Y."/>
            <person name="Tangrot J."/>
            <person name="Rosling A."/>
        </authorList>
    </citation>
    <scope>NUCLEOTIDE SEQUENCE</scope>
    <source>
        <strain evidence="1">CL356</strain>
    </source>
</reference>
<evidence type="ECO:0000313" key="2">
    <source>
        <dbReference type="Proteomes" id="UP000789525"/>
    </source>
</evidence>
<proteinExistence type="predicted"/>
<sequence length="42" mass="4620">MDKNPTLVLMEQDQENNQAKGDTVLNNSAIQSDRLDSDNSGI</sequence>
<comment type="caution">
    <text evidence="1">The sequence shown here is derived from an EMBL/GenBank/DDBJ whole genome shotgun (WGS) entry which is preliminary data.</text>
</comment>
<accession>A0ACA9LGR5</accession>
<keyword evidence="2" id="KW-1185">Reference proteome</keyword>
<gene>
    <name evidence="1" type="ORF">ACOLOM_LOCUS3859</name>
</gene>
<protein>
    <submittedName>
        <fullName evidence="1">2722_t:CDS:1</fullName>
    </submittedName>
</protein>
<organism evidence="1 2">
    <name type="scientific">Acaulospora colombiana</name>
    <dbReference type="NCBI Taxonomy" id="27376"/>
    <lineage>
        <taxon>Eukaryota</taxon>
        <taxon>Fungi</taxon>
        <taxon>Fungi incertae sedis</taxon>
        <taxon>Mucoromycota</taxon>
        <taxon>Glomeromycotina</taxon>
        <taxon>Glomeromycetes</taxon>
        <taxon>Diversisporales</taxon>
        <taxon>Acaulosporaceae</taxon>
        <taxon>Acaulospora</taxon>
    </lineage>
</organism>
<dbReference type="EMBL" id="CAJVPT010005944">
    <property type="protein sequence ID" value="CAG8525804.1"/>
    <property type="molecule type" value="Genomic_DNA"/>
</dbReference>
<dbReference type="Proteomes" id="UP000789525">
    <property type="component" value="Unassembled WGS sequence"/>
</dbReference>
<name>A0ACA9LGR5_9GLOM</name>